<evidence type="ECO:0000313" key="1">
    <source>
        <dbReference type="EMBL" id="KAE9391120.1"/>
    </source>
</evidence>
<dbReference type="Proteomes" id="UP000799118">
    <property type="component" value="Unassembled WGS sequence"/>
</dbReference>
<proteinExistence type="predicted"/>
<name>A0A6A4H0G8_9AGAR</name>
<accession>A0A6A4H0G8</accession>
<organism evidence="1 2">
    <name type="scientific">Gymnopus androsaceus JB14</name>
    <dbReference type="NCBI Taxonomy" id="1447944"/>
    <lineage>
        <taxon>Eukaryota</taxon>
        <taxon>Fungi</taxon>
        <taxon>Dikarya</taxon>
        <taxon>Basidiomycota</taxon>
        <taxon>Agaricomycotina</taxon>
        <taxon>Agaricomycetes</taxon>
        <taxon>Agaricomycetidae</taxon>
        <taxon>Agaricales</taxon>
        <taxon>Marasmiineae</taxon>
        <taxon>Omphalotaceae</taxon>
        <taxon>Gymnopus</taxon>
    </lineage>
</organism>
<evidence type="ECO:0000313" key="2">
    <source>
        <dbReference type="Proteomes" id="UP000799118"/>
    </source>
</evidence>
<keyword evidence="2" id="KW-1185">Reference proteome</keyword>
<gene>
    <name evidence="1" type="ORF">BT96DRAFT_318810</name>
</gene>
<sequence length="72" mass="8325">MFNQIIGEIVRLDMQHSSSSHCIRACRRGMVNQITSGIVRLDVCHSSSSQCIRACCRKKWLTRLLLDWWDSS</sequence>
<dbReference type="AlphaFoldDB" id="A0A6A4H0G8"/>
<reference evidence="1" key="1">
    <citation type="journal article" date="2019" name="Environ. Microbiol.">
        <title>Fungal ecological strategies reflected in gene transcription - a case study of two litter decomposers.</title>
        <authorList>
            <person name="Barbi F."/>
            <person name="Kohler A."/>
            <person name="Barry K."/>
            <person name="Baskaran P."/>
            <person name="Daum C."/>
            <person name="Fauchery L."/>
            <person name="Ihrmark K."/>
            <person name="Kuo A."/>
            <person name="LaButti K."/>
            <person name="Lipzen A."/>
            <person name="Morin E."/>
            <person name="Grigoriev I.V."/>
            <person name="Henrissat B."/>
            <person name="Lindahl B."/>
            <person name="Martin F."/>
        </authorList>
    </citation>
    <scope>NUCLEOTIDE SEQUENCE</scope>
    <source>
        <strain evidence="1">JB14</strain>
    </source>
</reference>
<protein>
    <submittedName>
        <fullName evidence="1">Uncharacterized protein</fullName>
    </submittedName>
</protein>
<dbReference type="EMBL" id="ML769635">
    <property type="protein sequence ID" value="KAE9391120.1"/>
    <property type="molecule type" value="Genomic_DNA"/>
</dbReference>